<dbReference type="AlphaFoldDB" id="C4GH06"/>
<keyword evidence="1" id="KW-0472">Membrane</keyword>
<dbReference type="EMBL" id="ACJW02000002">
    <property type="protein sequence ID" value="EEP69511.1"/>
    <property type="molecule type" value="Genomic_DNA"/>
</dbReference>
<name>C4GH06_9NEIS</name>
<comment type="caution">
    <text evidence="2">The sequence shown here is derived from an EMBL/GenBank/DDBJ whole genome shotgun (WGS) entry which is preliminary data.</text>
</comment>
<accession>C4GH06</accession>
<evidence type="ECO:0000256" key="1">
    <source>
        <dbReference type="SAM" id="Phobius"/>
    </source>
</evidence>
<keyword evidence="1" id="KW-1133">Transmembrane helix</keyword>
<evidence type="ECO:0000313" key="3">
    <source>
        <dbReference type="Proteomes" id="UP000003009"/>
    </source>
</evidence>
<reference evidence="2" key="1">
    <citation type="submission" date="2009-04" db="EMBL/GenBank/DDBJ databases">
        <authorList>
            <person name="Weinstock G."/>
            <person name="Sodergren E."/>
            <person name="Clifton S."/>
            <person name="Fulton L."/>
            <person name="Fulton B."/>
            <person name="Courtney L."/>
            <person name="Fronick C."/>
            <person name="Harrison M."/>
            <person name="Strong C."/>
            <person name="Farmer C."/>
            <person name="Delahaunty K."/>
            <person name="Markovic C."/>
            <person name="Hall O."/>
            <person name="Minx P."/>
            <person name="Tomlinson C."/>
            <person name="Mitreva M."/>
            <person name="Nelson J."/>
            <person name="Hou S."/>
            <person name="Wollam A."/>
            <person name="Pepin K.H."/>
            <person name="Johnson M."/>
            <person name="Bhonagiri V."/>
            <person name="Nash W.E."/>
            <person name="Warren W."/>
            <person name="Chinwalla A."/>
            <person name="Mardis E.R."/>
            <person name="Wilson R.K."/>
        </authorList>
    </citation>
    <scope>NUCLEOTIDE SEQUENCE [LARGE SCALE GENOMIC DNA]</scope>
    <source>
        <strain evidence="2">ATCC 51147</strain>
    </source>
</reference>
<keyword evidence="1" id="KW-0812">Transmembrane</keyword>
<proteinExistence type="predicted"/>
<dbReference type="Proteomes" id="UP000003009">
    <property type="component" value="Unassembled WGS sequence"/>
</dbReference>
<gene>
    <name evidence="2" type="ORF">GCWU000324_01425</name>
</gene>
<evidence type="ECO:0000313" key="2">
    <source>
        <dbReference type="EMBL" id="EEP69511.1"/>
    </source>
</evidence>
<protein>
    <submittedName>
        <fullName evidence="2">Uncharacterized protein</fullName>
    </submittedName>
</protein>
<dbReference type="HOGENOM" id="CLU_2585045_0_0_4"/>
<keyword evidence="3" id="KW-1185">Reference proteome</keyword>
<feature type="transmembrane region" description="Helical" evidence="1">
    <location>
        <begin position="49"/>
        <end position="71"/>
    </location>
</feature>
<feature type="transmembrane region" description="Helical" evidence="1">
    <location>
        <begin position="6"/>
        <end position="28"/>
    </location>
</feature>
<sequence>MGFLIVMLWMIIFLFLAAHFCALLECLFVNSRYQRYEKFKKMKFYKKIVYFPIVHPLPGLLFYIVLCYFIYKIFIFSMLF</sequence>
<organism evidence="2 3">
    <name type="scientific">Kingella oralis ATCC 51147</name>
    <dbReference type="NCBI Taxonomy" id="629741"/>
    <lineage>
        <taxon>Bacteria</taxon>
        <taxon>Pseudomonadati</taxon>
        <taxon>Pseudomonadota</taxon>
        <taxon>Betaproteobacteria</taxon>
        <taxon>Neisseriales</taxon>
        <taxon>Neisseriaceae</taxon>
        <taxon>Kingella</taxon>
    </lineage>
</organism>